<dbReference type="AlphaFoldDB" id="A0A8H8A146"/>
<keyword evidence="3" id="KW-1185">Reference proteome</keyword>
<organism evidence="2 3">
    <name type="scientific">Olpidium bornovanus</name>
    <dbReference type="NCBI Taxonomy" id="278681"/>
    <lineage>
        <taxon>Eukaryota</taxon>
        <taxon>Fungi</taxon>
        <taxon>Fungi incertae sedis</taxon>
        <taxon>Olpidiomycota</taxon>
        <taxon>Olpidiomycotina</taxon>
        <taxon>Olpidiomycetes</taxon>
        <taxon>Olpidiales</taxon>
        <taxon>Olpidiaceae</taxon>
        <taxon>Olpidium</taxon>
    </lineage>
</organism>
<evidence type="ECO:0000313" key="3">
    <source>
        <dbReference type="Proteomes" id="UP000673691"/>
    </source>
</evidence>
<reference evidence="2 3" key="1">
    <citation type="journal article" name="Sci. Rep.">
        <title>Genome-scale phylogenetic analyses confirm Olpidium as the closest living zoosporic fungus to the non-flagellated, terrestrial fungi.</title>
        <authorList>
            <person name="Chang Y."/>
            <person name="Rochon D."/>
            <person name="Sekimoto S."/>
            <person name="Wang Y."/>
            <person name="Chovatia M."/>
            <person name="Sandor L."/>
            <person name="Salamov A."/>
            <person name="Grigoriev I.V."/>
            <person name="Stajich J.E."/>
            <person name="Spatafora J.W."/>
        </authorList>
    </citation>
    <scope>NUCLEOTIDE SEQUENCE [LARGE SCALE GENOMIC DNA]</scope>
    <source>
        <strain evidence="2">S191</strain>
    </source>
</reference>
<protein>
    <submittedName>
        <fullName evidence="2">Uncharacterized protein</fullName>
    </submittedName>
</protein>
<name>A0A8H8A146_9FUNG</name>
<dbReference type="EMBL" id="JAEFCI010000944">
    <property type="protein sequence ID" value="KAG5463228.1"/>
    <property type="molecule type" value="Genomic_DNA"/>
</dbReference>
<dbReference type="Proteomes" id="UP000673691">
    <property type="component" value="Unassembled WGS sequence"/>
</dbReference>
<comment type="caution">
    <text evidence="2">The sequence shown here is derived from an EMBL/GenBank/DDBJ whole genome shotgun (WGS) entry which is preliminary data.</text>
</comment>
<proteinExistence type="predicted"/>
<feature type="region of interest" description="Disordered" evidence="1">
    <location>
        <begin position="1"/>
        <end position="24"/>
    </location>
</feature>
<evidence type="ECO:0000256" key="1">
    <source>
        <dbReference type="SAM" id="MobiDB-lite"/>
    </source>
</evidence>
<gene>
    <name evidence="2" type="ORF">BJ554DRAFT_899</name>
</gene>
<accession>A0A8H8A146</accession>
<evidence type="ECO:0000313" key="2">
    <source>
        <dbReference type="EMBL" id="KAG5463228.1"/>
    </source>
</evidence>
<sequence>MTFTRRTRKVAGSGKSSMEVTHSLPRRTGRLQILTCRLHWRKLTLQLPEHESKGRSLVTNFAVYRIP</sequence>